<dbReference type="EMBL" id="JBBLXS010000222">
    <property type="protein sequence ID" value="MEK0186487.1"/>
    <property type="molecule type" value="Genomic_DNA"/>
</dbReference>
<name>A0ABU8YQ14_9CYAN</name>
<protein>
    <submittedName>
        <fullName evidence="2">Uncharacterized protein</fullName>
    </submittedName>
</protein>
<sequence>MNPRPFDYELLGQIDPVTTEAVPKFEALVKLPGQSQADRTLVKLEQKPAPTTAPDSTNTAPSSTPLLDKAFSNLPHHPIP</sequence>
<dbReference type="Proteomes" id="UP001384579">
    <property type="component" value="Unassembled WGS sequence"/>
</dbReference>
<feature type="compositionally biased region" description="Polar residues" evidence="1">
    <location>
        <begin position="53"/>
        <end position="65"/>
    </location>
</feature>
<evidence type="ECO:0000313" key="2">
    <source>
        <dbReference type="EMBL" id="MEK0186487.1"/>
    </source>
</evidence>
<proteinExistence type="predicted"/>
<evidence type="ECO:0000256" key="1">
    <source>
        <dbReference type="SAM" id="MobiDB-lite"/>
    </source>
</evidence>
<evidence type="ECO:0000313" key="3">
    <source>
        <dbReference type="Proteomes" id="UP001384579"/>
    </source>
</evidence>
<feature type="region of interest" description="Disordered" evidence="1">
    <location>
        <begin position="45"/>
        <end position="80"/>
    </location>
</feature>
<reference evidence="2 3" key="1">
    <citation type="journal article" date="2020" name="Harmful Algae">
        <title>Molecular and morphological characterization of a novel dihydroanatoxin-a producing Microcoleus species (cyanobacteria) from the Russian River, California, USA.</title>
        <authorList>
            <person name="Conklin K.Y."/>
            <person name="Stancheva R."/>
            <person name="Otten T.G."/>
            <person name="Fadness R."/>
            <person name="Boyer G.L."/>
            <person name="Read B."/>
            <person name="Zhang X."/>
            <person name="Sheath R.G."/>
        </authorList>
    </citation>
    <scope>NUCLEOTIDE SEQUENCE [LARGE SCALE GENOMIC DNA]</scope>
    <source>
        <strain evidence="2 3">PTRS2</strain>
    </source>
</reference>
<gene>
    <name evidence="2" type="ORF">WMG39_16755</name>
</gene>
<keyword evidence="3" id="KW-1185">Reference proteome</keyword>
<dbReference type="RefSeq" id="WP_340541615.1">
    <property type="nucleotide sequence ID" value="NZ_JBBLXS010000222.1"/>
</dbReference>
<organism evidence="2 3">
    <name type="scientific">Microcoleus anatoxicus PTRS2</name>
    <dbReference type="NCBI Taxonomy" id="2705321"/>
    <lineage>
        <taxon>Bacteria</taxon>
        <taxon>Bacillati</taxon>
        <taxon>Cyanobacteriota</taxon>
        <taxon>Cyanophyceae</taxon>
        <taxon>Oscillatoriophycideae</taxon>
        <taxon>Oscillatoriales</taxon>
        <taxon>Microcoleaceae</taxon>
        <taxon>Microcoleus</taxon>
        <taxon>Microcoleus anatoxicus</taxon>
    </lineage>
</organism>
<comment type="caution">
    <text evidence="2">The sequence shown here is derived from an EMBL/GenBank/DDBJ whole genome shotgun (WGS) entry which is preliminary data.</text>
</comment>
<accession>A0ABU8YQ14</accession>